<dbReference type="InterPro" id="IPR000620">
    <property type="entry name" value="EamA_dom"/>
</dbReference>
<evidence type="ECO:0000256" key="2">
    <source>
        <dbReference type="ARBA" id="ARBA00009853"/>
    </source>
</evidence>
<evidence type="ECO:0000313" key="8">
    <source>
        <dbReference type="EMBL" id="CDX21407.1"/>
    </source>
</evidence>
<feature type="transmembrane region" description="Helical" evidence="6">
    <location>
        <begin position="265"/>
        <end position="284"/>
    </location>
</feature>
<dbReference type="InterPro" id="IPR037185">
    <property type="entry name" value="EmrE-like"/>
</dbReference>
<dbReference type="PANTHER" id="PTHR22911">
    <property type="entry name" value="ACYL-MALONYL CONDENSING ENZYME-RELATED"/>
    <property type="match status" value="1"/>
</dbReference>
<dbReference type="GO" id="GO:0016020">
    <property type="term" value="C:membrane"/>
    <property type="evidence" value="ECO:0007669"/>
    <property type="project" value="UniProtKB-SubCell"/>
</dbReference>
<feature type="transmembrane region" description="Helical" evidence="6">
    <location>
        <begin position="180"/>
        <end position="199"/>
    </location>
</feature>
<feature type="transmembrane region" description="Helical" evidence="6">
    <location>
        <begin position="148"/>
        <end position="168"/>
    </location>
</feature>
<dbReference type="Proteomes" id="UP000046373">
    <property type="component" value="Unassembled WGS sequence"/>
</dbReference>
<evidence type="ECO:0000256" key="4">
    <source>
        <dbReference type="ARBA" id="ARBA00022989"/>
    </source>
</evidence>
<name>A0A090E2V4_MESPL</name>
<evidence type="ECO:0000256" key="6">
    <source>
        <dbReference type="SAM" id="Phobius"/>
    </source>
</evidence>
<dbReference type="EMBL" id="CCNB01000006">
    <property type="protein sequence ID" value="CDX31277.1"/>
    <property type="molecule type" value="Genomic_DNA"/>
</dbReference>
<evidence type="ECO:0000259" key="7">
    <source>
        <dbReference type="Pfam" id="PF00892"/>
    </source>
</evidence>
<feature type="transmembrane region" description="Helical" evidence="6">
    <location>
        <begin position="239"/>
        <end position="259"/>
    </location>
</feature>
<feature type="transmembrane region" description="Helical" evidence="6">
    <location>
        <begin position="78"/>
        <end position="96"/>
    </location>
</feature>
<evidence type="ECO:0000256" key="1">
    <source>
        <dbReference type="ARBA" id="ARBA00004141"/>
    </source>
</evidence>
<keyword evidence="10" id="KW-1185">Reference proteome</keyword>
<dbReference type="Pfam" id="PF00892">
    <property type="entry name" value="EamA"/>
    <property type="match status" value="1"/>
</dbReference>
<keyword evidence="3 6" id="KW-0812">Transmembrane</keyword>
<evidence type="ECO:0000256" key="3">
    <source>
        <dbReference type="ARBA" id="ARBA00022692"/>
    </source>
</evidence>
<comment type="subcellular location">
    <subcellularLocation>
        <location evidence="1">Membrane</location>
        <topology evidence="1">Multi-pass membrane protein</topology>
    </subcellularLocation>
</comment>
<dbReference type="SUPFAM" id="SSF103481">
    <property type="entry name" value="Multidrug resistance efflux transporter EmrE"/>
    <property type="match status" value="2"/>
</dbReference>
<evidence type="ECO:0000313" key="10">
    <source>
        <dbReference type="Proteomes" id="UP000045285"/>
    </source>
</evidence>
<keyword evidence="5 6" id="KW-0472">Membrane</keyword>
<reference evidence="8 11" key="2">
    <citation type="submission" date="2014-08" db="EMBL/GenBank/DDBJ databases">
        <authorList>
            <person name="Moulin Lionel"/>
        </authorList>
    </citation>
    <scope>NUCLEOTIDE SEQUENCE [LARGE SCALE GENOMIC DNA]</scope>
</reference>
<dbReference type="EMBL" id="CCMZ01000029">
    <property type="protein sequence ID" value="CDX21407.1"/>
    <property type="molecule type" value="Genomic_DNA"/>
</dbReference>
<sequence>MQFIPSNIRGPLFMIVSTGSYLVNDTMMKLATTGLPPYEVLLLRGAAATLWGVPMLLMLGYARQIPLLFERKVLRRNLFELLAILCYVVALANMQIADSTALGQITPLIVLVGSSMLFGEKIGATRMALIGLGFVGALMVAQPTMQGISVYALLALGNAAFAAVRDIAGRKVGAEVPGMIVAISAVVVVLAGSGAAHLATEQWVMPQGRHLLLIAGAGLFLIFGHFFIFMAYRVGPTSAVAPFYYCFTVWAVISGLLVFGQFPNALAVCGILLVMASGLAIVSLDERKRRLAMVA</sequence>
<feature type="transmembrane region" description="Helical" evidence="6">
    <location>
        <begin position="41"/>
        <end position="62"/>
    </location>
</feature>
<evidence type="ECO:0000256" key="5">
    <source>
        <dbReference type="ARBA" id="ARBA00023136"/>
    </source>
</evidence>
<reference evidence="10" key="1">
    <citation type="submission" date="2014-08" db="EMBL/GenBank/DDBJ databases">
        <authorList>
            <person name="Moulin L."/>
        </authorList>
    </citation>
    <scope>NUCLEOTIDE SEQUENCE [LARGE SCALE GENOMIC DNA]</scope>
</reference>
<dbReference type="Proteomes" id="UP000045285">
    <property type="component" value="Unassembled WGS sequence"/>
</dbReference>
<dbReference type="GeneID" id="31889110"/>
<feature type="transmembrane region" description="Helical" evidence="6">
    <location>
        <begin position="211"/>
        <end position="232"/>
    </location>
</feature>
<protein>
    <recommendedName>
        <fullName evidence="7">EamA domain-containing protein</fullName>
    </recommendedName>
</protein>
<dbReference type="STRING" id="69974.MPLDJ20_140226"/>
<organism evidence="8 10">
    <name type="scientific">Mesorhizobium plurifarium</name>
    <dbReference type="NCBI Taxonomy" id="69974"/>
    <lineage>
        <taxon>Bacteria</taxon>
        <taxon>Pseudomonadati</taxon>
        <taxon>Pseudomonadota</taxon>
        <taxon>Alphaproteobacteria</taxon>
        <taxon>Hyphomicrobiales</taxon>
        <taxon>Phyllobacteriaceae</taxon>
        <taxon>Mesorhizobium</taxon>
    </lineage>
</organism>
<evidence type="ECO:0000313" key="11">
    <source>
        <dbReference type="Proteomes" id="UP000046373"/>
    </source>
</evidence>
<evidence type="ECO:0000313" key="9">
    <source>
        <dbReference type="EMBL" id="CDX31277.1"/>
    </source>
</evidence>
<dbReference type="AlphaFoldDB" id="A0A090E2V4"/>
<comment type="similarity">
    <text evidence="2">Belongs to the drug/metabolite transporter (DMT) superfamily. 10 TMS drug/metabolite exporter (DME) (TC 2.A.7.3) family.</text>
</comment>
<dbReference type="PANTHER" id="PTHR22911:SF6">
    <property type="entry name" value="SOLUTE CARRIER FAMILY 35 MEMBER G1"/>
    <property type="match status" value="1"/>
</dbReference>
<proteinExistence type="inferred from homology"/>
<feature type="transmembrane region" description="Helical" evidence="6">
    <location>
        <begin position="126"/>
        <end position="142"/>
    </location>
</feature>
<feature type="domain" description="EamA" evidence="7">
    <location>
        <begin position="10"/>
        <end position="140"/>
    </location>
</feature>
<keyword evidence="4 6" id="KW-1133">Transmembrane helix</keyword>
<gene>
    <name evidence="8" type="ORF">MPL3356_350100</name>
    <name evidence="9" type="ORF">MPLDJ20_140226</name>
</gene>
<accession>A0A090E2V4</accession>